<keyword evidence="1" id="KW-1133">Transmembrane helix</keyword>
<feature type="transmembrane region" description="Helical" evidence="1">
    <location>
        <begin position="94"/>
        <end position="112"/>
    </location>
</feature>
<reference evidence="2 3" key="2">
    <citation type="submission" date="2007-09" db="EMBL/GenBank/DDBJ databases">
        <authorList>
            <person name="Fulton L."/>
            <person name="Clifton S."/>
            <person name="Fulton B."/>
            <person name="Xu J."/>
            <person name="Minx P."/>
            <person name="Pepin K.H."/>
            <person name="Johnson M."/>
            <person name="Thiruvilangam P."/>
            <person name="Bhonagiri V."/>
            <person name="Nash W.E."/>
            <person name="Mardis E.R."/>
            <person name="Wilson R.K."/>
        </authorList>
    </citation>
    <scope>NUCLEOTIDE SEQUENCE [LARGE SCALE GENOMIC DNA]</scope>
    <source>
        <strain evidence="2 3">DSM 3991</strain>
    </source>
</reference>
<reference evidence="2 3" key="1">
    <citation type="submission" date="2007-09" db="EMBL/GenBank/DDBJ databases">
        <title>Draft genome sequence of Eubacterium dolichum (DSM 3991).</title>
        <authorList>
            <person name="Sudarsanam P."/>
            <person name="Ley R."/>
            <person name="Guruge J."/>
            <person name="Turnbaugh P.J."/>
            <person name="Mahowald M."/>
            <person name="Liep D."/>
            <person name="Gordon J."/>
        </authorList>
    </citation>
    <scope>NUCLEOTIDE SEQUENCE [LARGE SCALE GENOMIC DNA]</scope>
    <source>
        <strain evidence="2 3">DSM 3991</strain>
    </source>
</reference>
<dbReference type="EMBL" id="ABAW02000025">
    <property type="protein sequence ID" value="EDP10272.1"/>
    <property type="molecule type" value="Genomic_DNA"/>
</dbReference>
<organism evidence="2 3">
    <name type="scientific">Amedibacillus dolichus DSM 3991</name>
    <dbReference type="NCBI Taxonomy" id="428127"/>
    <lineage>
        <taxon>Bacteria</taxon>
        <taxon>Bacillati</taxon>
        <taxon>Bacillota</taxon>
        <taxon>Erysipelotrichia</taxon>
        <taxon>Erysipelotrichales</taxon>
        <taxon>Erysipelotrichaceae</taxon>
        <taxon>Amedibacillus</taxon>
    </lineage>
</organism>
<dbReference type="Pfam" id="PF20040">
    <property type="entry name" value="DUF6442"/>
    <property type="match status" value="1"/>
</dbReference>
<name>A8RFM4_9FIRM</name>
<protein>
    <submittedName>
        <fullName evidence="2">Uncharacterized protein</fullName>
    </submittedName>
</protein>
<dbReference type="GeneID" id="92794317"/>
<keyword evidence="1" id="KW-0812">Transmembrane</keyword>
<feature type="transmembrane region" description="Helical" evidence="1">
    <location>
        <begin position="63"/>
        <end position="82"/>
    </location>
</feature>
<feature type="transmembrane region" description="Helical" evidence="1">
    <location>
        <begin position="33"/>
        <end position="51"/>
    </location>
</feature>
<comment type="caution">
    <text evidence="2">The sequence shown here is derived from an EMBL/GenBank/DDBJ whole genome shotgun (WGS) entry which is preliminary data.</text>
</comment>
<evidence type="ECO:0000313" key="3">
    <source>
        <dbReference type="Proteomes" id="UP000004090"/>
    </source>
</evidence>
<keyword evidence="1" id="KW-0472">Membrane</keyword>
<evidence type="ECO:0000313" key="2">
    <source>
        <dbReference type="EMBL" id="EDP10272.1"/>
    </source>
</evidence>
<evidence type="ECO:0000256" key="1">
    <source>
        <dbReference type="SAM" id="Phobius"/>
    </source>
</evidence>
<gene>
    <name evidence="2" type="ORF">EUBDOL_02286</name>
</gene>
<sequence length="117" mass="13434">MNKEDILKRSREENSKGDELVIQQKENSMNNSYLVTNACISILALSCYMGITTGNIAIFNMQFRLVDILFAILFLSFLTENGTKYAYFKHKRHLFLAIFWLCLLITDIVLMLKGGLS</sequence>
<proteinExistence type="predicted"/>
<dbReference type="HOGENOM" id="CLU_2117342_0_0_9"/>
<dbReference type="Proteomes" id="UP000004090">
    <property type="component" value="Unassembled WGS sequence"/>
</dbReference>
<accession>A8RFM4</accession>
<dbReference type="STRING" id="428127.EUBDOL_02286"/>
<dbReference type="InterPro" id="IPR045620">
    <property type="entry name" value="DUF6442"/>
</dbReference>
<dbReference type="RefSeq" id="WP_004800917.1">
    <property type="nucleotide sequence ID" value="NZ_DS483478.1"/>
</dbReference>
<dbReference type="AlphaFoldDB" id="A8RFM4"/>